<dbReference type="Pfam" id="PF00534">
    <property type="entry name" value="Glycos_transf_1"/>
    <property type="match status" value="1"/>
</dbReference>
<dbReference type="PANTHER" id="PTHR12526">
    <property type="entry name" value="GLYCOSYLTRANSFERASE"/>
    <property type="match status" value="1"/>
</dbReference>
<comment type="caution">
    <text evidence="3">The sequence shown here is derived from an EMBL/GenBank/DDBJ whole genome shotgun (WGS) entry which is preliminary data.</text>
</comment>
<dbReference type="Proteomes" id="UP000522081">
    <property type="component" value="Unassembled WGS sequence"/>
</dbReference>
<keyword evidence="3" id="KW-0808">Transferase</keyword>
<dbReference type="InterPro" id="IPR028098">
    <property type="entry name" value="Glyco_trans_4-like_N"/>
</dbReference>
<keyword evidence="4" id="KW-1185">Reference proteome</keyword>
<sequence length="360" mass="38310">MGRVLLYSPVDATIAGGVQTVVGALAGELDRNGYSPETIWGAPPGRAVAGKSIQHLFARPDAGRRTHLPSLLKTARMLIGTQTSIVNVHYLTPAAHNFLFLRRIFGHRVVISVHGSDLLNPDGQEAEMLPEMLSQADAVTAVSPELRDRASQLANIPAGSIRVISNGIDTDFWAPGDGERPSIAAPHFVAVGRLEPVKGFDILLEAIASARRQGLGATASVIGEGSQRDNLVEKARILGISDRITFPGRMSPEEIRAELRNASAFVLSSRREGLPLSVLEAMACGTPCVATDVGGVADAIADGGIIVPPDNPDALAEAFGACVERSERHAQLSRRARIRAYDFSIRSMAEAYGQVFRALS</sequence>
<feature type="domain" description="Glycosyl transferase family 1" evidence="1">
    <location>
        <begin position="188"/>
        <end position="337"/>
    </location>
</feature>
<reference evidence="3 4" key="1">
    <citation type="submission" date="2020-07" db="EMBL/GenBank/DDBJ databases">
        <title>Genomic Encyclopedia of Type Strains, Phase IV (KMG-IV): sequencing the most valuable type-strain genomes for metagenomic binning, comparative biology and taxonomic classification.</title>
        <authorList>
            <person name="Goeker M."/>
        </authorList>
    </citation>
    <scope>NUCLEOTIDE SEQUENCE [LARGE SCALE GENOMIC DNA]</scope>
    <source>
        <strain evidence="3 4">DSM 29043</strain>
    </source>
</reference>
<dbReference type="EMBL" id="JACBZF010000011">
    <property type="protein sequence ID" value="NYH97026.1"/>
    <property type="molecule type" value="Genomic_DNA"/>
</dbReference>
<proteinExistence type="predicted"/>
<dbReference type="PANTHER" id="PTHR12526:SF636">
    <property type="entry name" value="BLL3647 PROTEIN"/>
    <property type="match status" value="1"/>
</dbReference>
<evidence type="ECO:0000313" key="3">
    <source>
        <dbReference type="EMBL" id="NYH97026.1"/>
    </source>
</evidence>
<organism evidence="3 4">
    <name type="scientific">Novosphingobium marinum</name>
    <dbReference type="NCBI Taxonomy" id="1514948"/>
    <lineage>
        <taxon>Bacteria</taxon>
        <taxon>Pseudomonadati</taxon>
        <taxon>Pseudomonadota</taxon>
        <taxon>Alphaproteobacteria</taxon>
        <taxon>Sphingomonadales</taxon>
        <taxon>Sphingomonadaceae</taxon>
        <taxon>Novosphingobium</taxon>
    </lineage>
</organism>
<protein>
    <submittedName>
        <fullName evidence="3">Glycosyltransferase involved in cell wall biosynthesis</fullName>
    </submittedName>
</protein>
<dbReference type="InterPro" id="IPR001296">
    <property type="entry name" value="Glyco_trans_1"/>
</dbReference>
<gene>
    <name evidence="3" type="ORF">FHS75_003387</name>
</gene>
<accession>A0A7Z0BUE5</accession>
<evidence type="ECO:0000259" key="2">
    <source>
        <dbReference type="Pfam" id="PF13439"/>
    </source>
</evidence>
<dbReference type="Gene3D" id="3.40.50.2000">
    <property type="entry name" value="Glycogen Phosphorylase B"/>
    <property type="match status" value="2"/>
</dbReference>
<dbReference type="Pfam" id="PF13439">
    <property type="entry name" value="Glyco_transf_4"/>
    <property type="match status" value="1"/>
</dbReference>
<dbReference type="CDD" id="cd03801">
    <property type="entry name" value="GT4_PimA-like"/>
    <property type="match status" value="1"/>
</dbReference>
<evidence type="ECO:0000313" key="4">
    <source>
        <dbReference type="Proteomes" id="UP000522081"/>
    </source>
</evidence>
<dbReference type="SUPFAM" id="SSF53756">
    <property type="entry name" value="UDP-Glycosyltransferase/glycogen phosphorylase"/>
    <property type="match status" value="1"/>
</dbReference>
<name>A0A7Z0BUE5_9SPHN</name>
<feature type="domain" description="Glycosyltransferase subfamily 4-like N-terminal" evidence="2">
    <location>
        <begin position="16"/>
        <end position="171"/>
    </location>
</feature>
<dbReference type="AlphaFoldDB" id="A0A7Z0BUE5"/>
<dbReference type="GO" id="GO:0016757">
    <property type="term" value="F:glycosyltransferase activity"/>
    <property type="evidence" value="ECO:0007669"/>
    <property type="project" value="InterPro"/>
</dbReference>
<dbReference type="RefSeq" id="WP_179408801.1">
    <property type="nucleotide sequence ID" value="NZ_BMGF01000013.1"/>
</dbReference>
<evidence type="ECO:0000259" key="1">
    <source>
        <dbReference type="Pfam" id="PF00534"/>
    </source>
</evidence>